<evidence type="ECO:0000259" key="2">
    <source>
        <dbReference type="Pfam" id="PF07624"/>
    </source>
</evidence>
<evidence type="ECO:0000259" key="6">
    <source>
        <dbReference type="Pfam" id="PF07635"/>
    </source>
</evidence>
<evidence type="ECO:0000259" key="3">
    <source>
        <dbReference type="Pfam" id="PF07626"/>
    </source>
</evidence>
<dbReference type="Pfam" id="PF07627">
    <property type="entry name" value="PSCyt3"/>
    <property type="match status" value="1"/>
</dbReference>
<feature type="region of interest" description="Disordered" evidence="1">
    <location>
        <begin position="254"/>
        <end position="277"/>
    </location>
</feature>
<evidence type="ECO:0008006" key="9">
    <source>
        <dbReference type="Google" id="ProtNLM"/>
    </source>
</evidence>
<dbReference type="InterPro" id="IPR011478">
    <property type="entry name" value="DUF1585"/>
</dbReference>
<evidence type="ECO:0000259" key="5">
    <source>
        <dbReference type="Pfam" id="PF07631"/>
    </source>
</evidence>
<accession>A6DMT1</accession>
<evidence type="ECO:0000313" key="8">
    <source>
        <dbReference type="Proteomes" id="UP000004947"/>
    </source>
</evidence>
<feature type="region of interest" description="Disordered" evidence="1">
    <location>
        <begin position="25"/>
        <end position="65"/>
    </location>
</feature>
<feature type="compositionally biased region" description="Basic and acidic residues" evidence="1">
    <location>
        <begin position="39"/>
        <end position="57"/>
    </location>
</feature>
<dbReference type="Proteomes" id="UP000004947">
    <property type="component" value="Unassembled WGS sequence"/>
</dbReference>
<gene>
    <name evidence="7" type="ORF">LNTAR_06979</name>
</gene>
<name>A6DMT1_9BACT</name>
<dbReference type="InterPro" id="IPR013039">
    <property type="entry name" value="DUF1588"/>
</dbReference>
<keyword evidence="8" id="KW-1185">Reference proteome</keyword>
<dbReference type="Pfam" id="PF07624">
    <property type="entry name" value="PSD2"/>
    <property type="match status" value="1"/>
</dbReference>
<dbReference type="EMBL" id="ABCK01000012">
    <property type="protein sequence ID" value="EDM26967.1"/>
    <property type="molecule type" value="Genomic_DNA"/>
</dbReference>
<dbReference type="STRING" id="313628.LNTAR_06979"/>
<dbReference type="InterPro" id="IPR011429">
    <property type="entry name" value="Cyt_c_Planctomycete-type"/>
</dbReference>
<protein>
    <recommendedName>
        <fullName evidence="9">Cytochrome c domain-containing protein</fullName>
    </recommendedName>
</protein>
<evidence type="ECO:0000256" key="1">
    <source>
        <dbReference type="SAM" id="MobiDB-lite"/>
    </source>
</evidence>
<comment type="caution">
    <text evidence="7">The sequence shown here is derived from an EMBL/GenBank/DDBJ whole genome shotgun (WGS) entry which is preliminary data.</text>
</comment>
<feature type="domain" description="DUF1587" evidence="3">
    <location>
        <begin position="167"/>
        <end position="226"/>
    </location>
</feature>
<evidence type="ECO:0000259" key="4">
    <source>
        <dbReference type="Pfam" id="PF07627"/>
    </source>
</evidence>
<dbReference type="InterPro" id="IPR013042">
    <property type="entry name" value="DUF1592"/>
</dbReference>
<dbReference type="Pfam" id="PF07631">
    <property type="entry name" value="PSD4"/>
    <property type="match status" value="1"/>
</dbReference>
<feature type="domain" description="Cytochrome C Planctomycete-type" evidence="6">
    <location>
        <begin position="82"/>
        <end position="129"/>
    </location>
</feature>
<reference evidence="7 8" key="1">
    <citation type="journal article" date="2010" name="J. Bacteriol.">
        <title>Genome sequence of Lentisphaera araneosa HTCC2155T, the type species of the order Lentisphaerales in the phylum Lentisphaerae.</title>
        <authorList>
            <person name="Thrash J.C."/>
            <person name="Cho J.C."/>
            <person name="Vergin K.L."/>
            <person name="Morris R.M."/>
            <person name="Giovannoni S.J."/>
        </authorList>
    </citation>
    <scope>NUCLEOTIDE SEQUENCE [LARGE SCALE GENOMIC DNA]</scope>
    <source>
        <strain evidence="7 8">HTCC2155</strain>
    </source>
</reference>
<proteinExistence type="predicted"/>
<dbReference type="eggNOG" id="COG1020">
    <property type="taxonomic scope" value="Bacteria"/>
</dbReference>
<dbReference type="OrthoDB" id="8673349at2"/>
<dbReference type="AlphaFoldDB" id="A6DMT1"/>
<feature type="domain" description="DUF1585" evidence="2">
    <location>
        <begin position="797"/>
        <end position="869"/>
    </location>
</feature>
<feature type="domain" description="DUF1588" evidence="4">
    <location>
        <begin position="670"/>
        <end position="765"/>
    </location>
</feature>
<dbReference type="InterPro" id="IPR013036">
    <property type="entry name" value="DUF1587"/>
</dbReference>
<evidence type="ECO:0000313" key="7">
    <source>
        <dbReference type="EMBL" id="EDM26967.1"/>
    </source>
</evidence>
<sequence length="872" mass="98743">MLAAAGLGWYFLGEHTVRNENNTVANLGTSHETPQGKPSHLDESSLREVGSLDKESIKSSLGTSSEKAVLPEKNFDFLANYCLNCHDAEKEEGEVNLEDLDFHITTIEQAELWQSVLNAINSGEMPPEDKKQPKSQEKADFLESLSNTMVDARKVLSDSGGKITMSRLNKREYQNSLDALLGVKLDEKFLPADGGSNDFDTVGASLFLSSSKLEEYLKSGRKALDEFYLKRAARNVKPFVYRVEPEILIKKARENSQKAKKDAKKPQHYGGGKYGQHYARLPHNDKGAYLMLTTGNVLIHLNPKKEMPPGTYTLRVAGGVTAESPSYRHFIELGHPEEGKNIKSQLDGFPIKSLHITGRPGQPNVTETQIRVGMDTRRDFVIRERQPTAWGHLRKILNKEQNRNGYGHEPSIWIDWIEIEGPIVQNQAKSPLDQILDLHHEKSTGDQFKRARNIIKDFAIKALRENQPSAQFVDALLEIFKRQLKIDKDFDVAIRKPLSIILASPGFIYLNEPGREGNPRGLSDRELAVRLSYFLWSSPPDDRLISLANKRELRNPKVLRQEVERMIKDPKAHHFAAGLVHQWLDMERLDLFQFNGQTFREFDENTREASREEVYQSFLYLLRSSEQGQVHNLLKSDYVVVNAMMASYYGLEGVKGDHYRKVSLANNSPRGGLLGMAAIHVMGSDGRESNPVERGAWVLRHILNDPPPPAPANVPQISRLDDKVLTKRQRLVAHQEEPQCASCHRKIDPIGFGMENFDASGKWRGSYTTATMDKATRKKNKGFKPKKVDASGALYKGPAFADFFELRDRISERKEDFSQGFIEALIEYGLRRPYAFTDDELTSQIMASAKRQDYQLVDFIHGIVQSKQFQSK</sequence>
<dbReference type="Pfam" id="PF07635">
    <property type="entry name" value="PSCyt1"/>
    <property type="match status" value="1"/>
</dbReference>
<dbReference type="Pfam" id="PF07626">
    <property type="entry name" value="PSD3"/>
    <property type="match status" value="1"/>
</dbReference>
<organism evidence="7 8">
    <name type="scientific">Lentisphaera araneosa HTCC2155</name>
    <dbReference type="NCBI Taxonomy" id="313628"/>
    <lineage>
        <taxon>Bacteria</taxon>
        <taxon>Pseudomonadati</taxon>
        <taxon>Lentisphaerota</taxon>
        <taxon>Lentisphaeria</taxon>
        <taxon>Lentisphaerales</taxon>
        <taxon>Lentisphaeraceae</taxon>
        <taxon>Lentisphaera</taxon>
    </lineage>
</organism>
<feature type="domain" description="DUF1592" evidence="5">
    <location>
        <begin position="522"/>
        <end position="651"/>
    </location>
</feature>